<comment type="caution">
    <text evidence="1">The sequence shown here is derived from an EMBL/GenBank/DDBJ whole genome shotgun (WGS) entry which is preliminary data.</text>
</comment>
<organism evidence="1 2">
    <name type="scientific">Artomyces pyxidatus</name>
    <dbReference type="NCBI Taxonomy" id="48021"/>
    <lineage>
        <taxon>Eukaryota</taxon>
        <taxon>Fungi</taxon>
        <taxon>Dikarya</taxon>
        <taxon>Basidiomycota</taxon>
        <taxon>Agaricomycotina</taxon>
        <taxon>Agaricomycetes</taxon>
        <taxon>Russulales</taxon>
        <taxon>Auriscalpiaceae</taxon>
        <taxon>Artomyces</taxon>
    </lineage>
</organism>
<gene>
    <name evidence="1" type="ORF">BV25DRAFT_1556995</name>
</gene>
<reference evidence="1" key="2">
    <citation type="journal article" date="2022" name="New Phytol.">
        <title>Evolutionary transition to the ectomycorrhizal habit in the genomes of a hyperdiverse lineage of mushroom-forming fungi.</title>
        <authorList>
            <person name="Looney B."/>
            <person name="Miyauchi S."/>
            <person name="Morin E."/>
            <person name="Drula E."/>
            <person name="Courty P.E."/>
            <person name="Kohler A."/>
            <person name="Kuo A."/>
            <person name="LaButti K."/>
            <person name="Pangilinan J."/>
            <person name="Lipzen A."/>
            <person name="Riley R."/>
            <person name="Andreopoulos W."/>
            <person name="He G."/>
            <person name="Johnson J."/>
            <person name="Nolan M."/>
            <person name="Tritt A."/>
            <person name="Barry K.W."/>
            <person name="Grigoriev I.V."/>
            <person name="Nagy L.G."/>
            <person name="Hibbett D."/>
            <person name="Henrissat B."/>
            <person name="Matheny P.B."/>
            <person name="Labbe J."/>
            <person name="Martin F.M."/>
        </authorList>
    </citation>
    <scope>NUCLEOTIDE SEQUENCE</scope>
    <source>
        <strain evidence="1">HHB10654</strain>
    </source>
</reference>
<sequence length="87" mass="9713">MHSSRKLCILHPSCLRAFHTSASTRRSPSASTPGRACLHTYASTADQIFSQLLFDKERTTVARLTCQDLACGRTKEQGRIRSPCIYL</sequence>
<reference evidence="1" key="1">
    <citation type="submission" date="2021-03" db="EMBL/GenBank/DDBJ databases">
        <authorList>
            <consortium name="DOE Joint Genome Institute"/>
            <person name="Ahrendt S."/>
            <person name="Looney B.P."/>
            <person name="Miyauchi S."/>
            <person name="Morin E."/>
            <person name="Drula E."/>
            <person name="Courty P.E."/>
            <person name="Chicoki N."/>
            <person name="Fauchery L."/>
            <person name="Kohler A."/>
            <person name="Kuo A."/>
            <person name="Labutti K."/>
            <person name="Pangilinan J."/>
            <person name="Lipzen A."/>
            <person name="Riley R."/>
            <person name="Andreopoulos W."/>
            <person name="He G."/>
            <person name="Johnson J."/>
            <person name="Barry K.W."/>
            <person name="Grigoriev I.V."/>
            <person name="Nagy L."/>
            <person name="Hibbett D."/>
            <person name="Henrissat B."/>
            <person name="Matheny P.B."/>
            <person name="Labbe J."/>
            <person name="Martin F."/>
        </authorList>
    </citation>
    <scope>NUCLEOTIDE SEQUENCE</scope>
    <source>
        <strain evidence="1">HHB10654</strain>
    </source>
</reference>
<proteinExistence type="predicted"/>
<protein>
    <submittedName>
        <fullName evidence="1">Uncharacterized protein</fullName>
    </submittedName>
</protein>
<dbReference type="Proteomes" id="UP000814140">
    <property type="component" value="Unassembled WGS sequence"/>
</dbReference>
<evidence type="ECO:0000313" key="1">
    <source>
        <dbReference type="EMBL" id="KAI0056629.1"/>
    </source>
</evidence>
<keyword evidence="2" id="KW-1185">Reference proteome</keyword>
<dbReference type="EMBL" id="MU277261">
    <property type="protein sequence ID" value="KAI0056629.1"/>
    <property type="molecule type" value="Genomic_DNA"/>
</dbReference>
<accession>A0ACB8SJC3</accession>
<evidence type="ECO:0000313" key="2">
    <source>
        <dbReference type="Proteomes" id="UP000814140"/>
    </source>
</evidence>
<name>A0ACB8SJC3_9AGAM</name>